<dbReference type="Proteomes" id="UP001152795">
    <property type="component" value="Unassembled WGS sequence"/>
</dbReference>
<dbReference type="OrthoDB" id="5982990at2759"/>
<evidence type="ECO:0000313" key="1">
    <source>
        <dbReference type="EMBL" id="CAB4001791.1"/>
    </source>
</evidence>
<reference evidence="1" key="1">
    <citation type="submission" date="2020-04" db="EMBL/GenBank/DDBJ databases">
        <authorList>
            <person name="Alioto T."/>
            <person name="Alioto T."/>
            <person name="Gomez Garrido J."/>
        </authorList>
    </citation>
    <scope>NUCLEOTIDE SEQUENCE</scope>
    <source>
        <strain evidence="1">A484AB</strain>
    </source>
</reference>
<keyword evidence="2" id="KW-1185">Reference proteome</keyword>
<gene>
    <name evidence="1" type="ORF">PACLA_8A016606</name>
</gene>
<dbReference type="AlphaFoldDB" id="A0A6S7I531"/>
<organism evidence="1 2">
    <name type="scientific">Paramuricea clavata</name>
    <name type="common">Red gorgonian</name>
    <name type="synonym">Violescent sea-whip</name>
    <dbReference type="NCBI Taxonomy" id="317549"/>
    <lineage>
        <taxon>Eukaryota</taxon>
        <taxon>Metazoa</taxon>
        <taxon>Cnidaria</taxon>
        <taxon>Anthozoa</taxon>
        <taxon>Octocorallia</taxon>
        <taxon>Malacalcyonacea</taxon>
        <taxon>Plexauridae</taxon>
        <taxon>Paramuricea</taxon>
    </lineage>
</organism>
<evidence type="ECO:0000313" key="2">
    <source>
        <dbReference type="Proteomes" id="UP001152795"/>
    </source>
</evidence>
<proteinExistence type="predicted"/>
<dbReference type="EMBL" id="CACRXK020004181">
    <property type="protein sequence ID" value="CAB4001791.1"/>
    <property type="molecule type" value="Genomic_DNA"/>
</dbReference>
<name>A0A6S7I531_PARCT</name>
<comment type="caution">
    <text evidence="1">The sequence shown here is derived from an EMBL/GenBank/DDBJ whole genome shotgun (WGS) entry which is preliminary data.</text>
</comment>
<protein>
    <submittedName>
        <fullName evidence="1">Uncharacterized protein</fullName>
    </submittedName>
</protein>
<sequence length="237" mass="27147">MIMDAKNEARAIPAKEIDKFFKSVKKGKTESKSGCLKSIMAMYLLKNKVSMYCAQGVNFQDYLYVPEAMNNAETGLTYTPLTGKRKQSVGDAEKLWSPEVAKWLKVNGFLNEGSFVEMVSNWYKTSDGRGLTEADHWMPWYKEERDYSTLDGNRPIRGIRGFTREVVVALTTNIESQEFRRRYGLEKGLLPEHPRAGSTDDLEGIFSFLHGLLGPIFDEKDFHDAFPKVIRRVHQEM</sequence>
<accession>A0A6S7I531</accession>